<dbReference type="Proteomes" id="UP001364472">
    <property type="component" value="Unassembled WGS sequence"/>
</dbReference>
<keyword evidence="3" id="KW-1185">Reference proteome</keyword>
<evidence type="ECO:0000313" key="3">
    <source>
        <dbReference type="Proteomes" id="UP001364472"/>
    </source>
</evidence>
<dbReference type="NCBIfam" id="TIGR02447">
    <property type="entry name" value="yiiD_Cterm"/>
    <property type="match status" value="1"/>
</dbReference>
<dbReference type="RefSeq" id="WP_337335532.1">
    <property type="nucleotide sequence ID" value="NZ_JBBDHC010000012.1"/>
</dbReference>
<evidence type="ECO:0000313" key="2">
    <source>
        <dbReference type="EMBL" id="MEJ1249813.1"/>
    </source>
</evidence>
<accession>A0AAW9R7D6</accession>
<dbReference type="SUPFAM" id="SSF54637">
    <property type="entry name" value="Thioesterase/thiol ester dehydrase-isomerase"/>
    <property type="match status" value="1"/>
</dbReference>
<dbReference type="Gene3D" id="3.10.129.10">
    <property type="entry name" value="Hotdog Thioesterase"/>
    <property type="match status" value="1"/>
</dbReference>
<dbReference type="InterPro" id="IPR029069">
    <property type="entry name" value="HotDog_dom_sf"/>
</dbReference>
<name>A0AAW9R7D6_9GAMM</name>
<feature type="domain" description="Thioesterase putative" evidence="1">
    <location>
        <begin position="18"/>
        <end position="149"/>
    </location>
</feature>
<reference evidence="2 3" key="1">
    <citation type="journal article" date="2016" name="Antonie Van Leeuwenhoek">
        <title>Denitratimonas tolerans gen. nov., sp. nov., a denitrifying bacterium isolated from a bioreactor for tannery wastewater treatment.</title>
        <authorList>
            <person name="Han S.I."/>
            <person name="Kim J.O."/>
            <person name="Lee Y.R."/>
            <person name="Ekpeghere K.I."/>
            <person name="Koh S.C."/>
            <person name="Whang K.S."/>
        </authorList>
    </citation>
    <scope>NUCLEOTIDE SEQUENCE [LARGE SCALE GENOMIC DNA]</scope>
    <source>
        <strain evidence="2 3">KACC 17565</strain>
    </source>
</reference>
<dbReference type="EMBL" id="JBBDHC010000012">
    <property type="protein sequence ID" value="MEJ1249813.1"/>
    <property type="molecule type" value="Genomic_DNA"/>
</dbReference>
<evidence type="ECO:0000259" key="1">
    <source>
        <dbReference type="Pfam" id="PF09500"/>
    </source>
</evidence>
<dbReference type="Pfam" id="PF09500">
    <property type="entry name" value="YiiD_C"/>
    <property type="match status" value="1"/>
</dbReference>
<gene>
    <name evidence="2" type="ORF">WB794_09040</name>
</gene>
<protein>
    <submittedName>
        <fullName evidence="2">YiiD C-terminal domain-containing protein</fullName>
    </submittedName>
</protein>
<proteinExistence type="predicted"/>
<dbReference type="AlphaFoldDB" id="A0AAW9R7D6"/>
<dbReference type="InterPro" id="IPR012660">
    <property type="entry name" value="YiiD_C"/>
</dbReference>
<comment type="caution">
    <text evidence="2">The sequence shown here is derived from an EMBL/GenBank/DDBJ whole genome shotgun (WGS) entry which is preliminary data.</text>
</comment>
<sequence length="153" mass="16484">MDTPASSHPVITRLLTMPPVQAMQLRLAGFDADTLCLAAPLAANVNDKGCAFGGSLTSVMTLAAWALLSMRLEDAGHRADVYVQDSSVRYLAPLYGDLHARAWLEDGQTWNEVLDAFAAKGKSRARMEAEIRDPAGTLCCTFSGRFVALAPRD</sequence>
<organism evidence="2 3">
    <name type="scientific">Denitratimonas tolerans</name>
    <dbReference type="NCBI Taxonomy" id="1338420"/>
    <lineage>
        <taxon>Bacteria</taxon>
        <taxon>Pseudomonadati</taxon>
        <taxon>Pseudomonadota</taxon>
        <taxon>Gammaproteobacteria</taxon>
        <taxon>Lysobacterales</taxon>
        <taxon>Lysobacteraceae</taxon>
        <taxon>Denitratimonas</taxon>
    </lineage>
</organism>
<dbReference type="CDD" id="cd03440">
    <property type="entry name" value="hot_dog"/>
    <property type="match status" value="1"/>
</dbReference>